<dbReference type="SUPFAM" id="SSF47095">
    <property type="entry name" value="HMG-box"/>
    <property type="match status" value="2"/>
</dbReference>
<dbReference type="Proteomes" id="UP001365542">
    <property type="component" value="Unassembled WGS sequence"/>
</dbReference>
<keyword evidence="2" id="KW-0539">Nucleus</keyword>
<dbReference type="AlphaFoldDB" id="A0AAV9XQS3"/>
<feature type="domain" description="HMG box" evidence="4">
    <location>
        <begin position="157"/>
        <end position="222"/>
    </location>
</feature>
<reference evidence="5 6" key="1">
    <citation type="submission" date="2019-10" db="EMBL/GenBank/DDBJ databases">
        <authorList>
            <person name="Palmer J.M."/>
        </authorList>
    </citation>
    <scope>NUCLEOTIDE SEQUENCE [LARGE SCALE GENOMIC DNA]</scope>
    <source>
        <strain evidence="5 6">TWF694</strain>
    </source>
</reference>
<dbReference type="Pfam" id="PF00505">
    <property type="entry name" value="HMG_box"/>
    <property type="match status" value="2"/>
</dbReference>
<organism evidence="5 6">
    <name type="scientific">Orbilia ellipsospora</name>
    <dbReference type="NCBI Taxonomy" id="2528407"/>
    <lineage>
        <taxon>Eukaryota</taxon>
        <taxon>Fungi</taxon>
        <taxon>Dikarya</taxon>
        <taxon>Ascomycota</taxon>
        <taxon>Pezizomycotina</taxon>
        <taxon>Orbiliomycetes</taxon>
        <taxon>Orbiliales</taxon>
        <taxon>Orbiliaceae</taxon>
        <taxon>Orbilia</taxon>
    </lineage>
</organism>
<dbReference type="InterPro" id="IPR036910">
    <property type="entry name" value="HMG_box_dom_sf"/>
</dbReference>
<comment type="caution">
    <text evidence="5">The sequence shown here is derived from an EMBL/GenBank/DDBJ whole genome shotgun (WGS) entry which is preliminary data.</text>
</comment>
<evidence type="ECO:0000256" key="1">
    <source>
        <dbReference type="ARBA" id="ARBA00023125"/>
    </source>
</evidence>
<feature type="domain" description="HMG box" evidence="4">
    <location>
        <begin position="262"/>
        <end position="329"/>
    </location>
</feature>
<evidence type="ECO:0000256" key="2">
    <source>
        <dbReference type="PROSITE-ProRule" id="PRU00267"/>
    </source>
</evidence>
<dbReference type="PANTHER" id="PTHR48112">
    <property type="entry name" value="HIGH MOBILITY GROUP PROTEIN DSP1"/>
    <property type="match status" value="1"/>
</dbReference>
<evidence type="ECO:0000313" key="5">
    <source>
        <dbReference type="EMBL" id="KAK6544442.1"/>
    </source>
</evidence>
<dbReference type="Gene3D" id="1.10.30.10">
    <property type="entry name" value="High mobility group box domain"/>
    <property type="match status" value="2"/>
</dbReference>
<dbReference type="PROSITE" id="PS50118">
    <property type="entry name" value="HMG_BOX_2"/>
    <property type="match status" value="2"/>
</dbReference>
<evidence type="ECO:0000256" key="3">
    <source>
        <dbReference type="SAM" id="MobiDB-lite"/>
    </source>
</evidence>
<dbReference type="InterPro" id="IPR050342">
    <property type="entry name" value="HMGB"/>
</dbReference>
<keyword evidence="1 2" id="KW-0238">DNA-binding</keyword>
<evidence type="ECO:0000259" key="4">
    <source>
        <dbReference type="PROSITE" id="PS50118"/>
    </source>
</evidence>
<dbReference type="GO" id="GO:0003677">
    <property type="term" value="F:DNA binding"/>
    <property type="evidence" value="ECO:0007669"/>
    <property type="project" value="UniProtKB-UniRule"/>
</dbReference>
<feature type="DNA-binding region" description="HMG box" evidence="2">
    <location>
        <begin position="262"/>
        <end position="329"/>
    </location>
</feature>
<feature type="compositionally biased region" description="Basic residues" evidence="3">
    <location>
        <begin position="72"/>
        <end position="102"/>
    </location>
</feature>
<dbReference type="SMART" id="SM00398">
    <property type="entry name" value="HMG"/>
    <property type="match status" value="2"/>
</dbReference>
<protein>
    <recommendedName>
        <fullName evidence="4">HMG box domain-containing protein</fullName>
    </recommendedName>
</protein>
<feature type="region of interest" description="Disordered" evidence="3">
    <location>
        <begin position="72"/>
        <end position="142"/>
    </location>
</feature>
<feature type="DNA-binding region" description="HMG box" evidence="2">
    <location>
        <begin position="157"/>
        <end position="222"/>
    </location>
</feature>
<evidence type="ECO:0000313" key="6">
    <source>
        <dbReference type="Proteomes" id="UP001365542"/>
    </source>
</evidence>
<sequence>MLAVGRSRLAAGGPLSLPKLSAIVARALARSGPLSSGIANAVASPATFAPFVKANLPVLTNLVLREYATAAKKKTTATKKKTTTKKPAAKKKTTTTKKKPTARRTVASKSGTRRAAPKKRAAAKKKKPVKKKVVRKKKKVEKKPGIRSEYKKILKPPPTRMTGYMLFYGENFQTVATAATFKEKVQQMSSKWQSLAEAEKNSYNDRAAAEKIKRKAAYDEWLRKQNPADIKVANLAALRLNTYYEAKGKKARQHTLSDDRLPKHPLSSYILYSREALRKPEFINIKPNVEKVRQVAAAWRALSESEKKKYVDLANRDKIRYQNEKKEFERKYKPTLA</sequence>
<proteinExistence type="predicted"/>
<gene>
    <name evidence="5" type="ORF">TWF694_001137</name>
</gene>
<feature type="compositionally biased region" description="Basic residues" evidence="3">
    <location>
        <begin position="111"/>
        <end position="141"/>
    </location>
</feature>
<keyword evidence="6" id="KW-1185">Reference proteome</keyword>
<dbReference type="EMBL" id="JAVHJO010000001">
    <property type="protein sequence ID" value="KAK6544442.1"/>
    <property type="molecule type" value="Genomic_DNA"/>
</dbReference>
<name>A0AAV9XQS3_9PEZI</name>
<dbReference type="GO" id="GO:0005634">
    <property type="term" value="C:nucleus"/>
    <property type="evidence" value="ECO:0007669"/>
    <property type="project" value="UniProtKB-UniRule"/>
</dbReference>
<dbReference type="InterPro" id="IPR009071">
    <property type="entry name" value="HMG_box_dom"/>
</dbReference>
<accession>A0AAV9XQS3</accession>